<comment type="similarity">
    <text evidence="2">Belongs to the zinc-containing alcohol dehydrogenase family.</text>
</comment>
<evidence type="ECO:0000256" key="5">
    <source>
        <dbReference type="ARBA" id="ARBA00023002"/>
    </source>
</evidence>
<comment type="caution">
    <text evidence="7">The sequence shown here is derived from an EMBL/GenBank/DDBJ whole genome shotgun (WGS) entry which is preliminary data.</text>
</comment>
<dbReference type="GeneID" id="92881374"/>
<keyword evidence="5" id="KW-0560">Oxidoreductase</keyword>
<comment type="cofactor">
    <cofactor evidence="1">
        <name>Zn(2+)</name>
        <dbReference type="ChEBI" id="CHEBI:29105"/>
    </cofactor>
</comment>
<feature type="domain" description="Alcohol dehydrogenase-like C-terminal" evidence="6">
    <location>
        <begin position="51"/>
        <end position="169"/>
    </location>
</feature>
<evidence type="ECO:0000256" key="2">
    <source>
        <dbReference type="ARBA" id="ARBA00008072"/>
    </source>
</evidence>
<organism evidence="7 8">
    <name type="scientific">Cutibacterium modestum HL044PA1</name>
    <dbReference type="NCBI Taxonomy" id="765109"/>
    <lineage>
        <taxon>Bacteria</taxon>
        <taxon>Bacillati</taxon>
        <taxon>Actinomycetota</taxon>
        <taxon>Actinomycetes</taxon>
        <taxon>Propionibacteriales</taxon>
        <taxon>Propionibacteriaceae</taxon>
        <taxon>Cutibacterium</taxon>
        <taxon>Cutibacterium modestum</taxon>
    </lineage>
</organism>
<evidence type="ECO:0000313" key="7">
    <source>
        <dbReference type="EMBL" id="EFS92659.1"/>
    </source>
</evidence>
<proteinExistence type="inferred from homology"/>
<sequence length="215" mass="22091">MRRESLVPVPDEVPAEIAAVLGCAVLTGGGAVINAGQPAPEDDVVGVGLGGVGMAAVLTAAGSRKGGRVIAVDVNEDKLTMAKELGADVVNTPEDTEADKLRAPVVVEAAGHEKAFETAVNLTAMGGTTVTVGLPHPEAWARISPAALTGKARTIKGCYRGSAVPSRDIPIYAQMYLDGNLAVDKLISSRIRLADINEAMDELDAGHAVGQVMIF</sequence>
<dbReference type="RefSeq" id="WP_002528049.1">
    <property type="nucleotide sequence ID" value="NZ_GL383180.1"/>
</dbReference>
<keyword evidence="4" id="KW-0862">Zinc</keyword>
<evidence type="ECO:0000256" key="1">
    <source>
        <dbReference type="ARBA" id="ARBA00001947"/>
    </source>
</evidence>
<dbReference type="EMBL" id="ADZU01000019">
    <property type="protein sequence ID" value="EFS92659.1"/>
    <property type="molecule type" value="Genomic_DNA"/>
</dbReference>
<dbReference type="Gene3D" id="3.90.180.10">
    <property type="entry name" value="Medium-chain alcohol dehydrogenases, catalytic domain"/>
    <property type="match status" value="1"/>
</dbReference>
<dbReference type="InterPro" id="IPR013149">
    <property type="entry name" value="ADH-like_C"/>
</dbReference>
<accession>A0ABP2K9F6</accession>
<dbReference type="Pfam" id="PF00107">
    <property type="entry name" value="ADH_zinc_N"/>
    <property type="match status" value="1"/>
</dbReference>
<evidence type="ECO:0000256" key="4">
    <source>
        <dbReference type="ARBA" id="ARBA00022833"/>
    </source>
</evidence>
<evidence type="ECO:0000256" key="3">
    <source>
        <dbReference type="ARBA" id="ARBA00022723"/>
    </source>
</evidence>
<dbReference type="SUPFAM" id="SSF51735">
    <property type="entry name" value="NAD(P)-binding Rossmann-fold domains"/>
    <property type="match status" value="1"/>
</dbReference>
<dbReference type="PANTHER" id="PTHR43350:SF21">
    <property type="entry name" value="S-NITROSOMYCOTHIOL REDUCTASE MSCR"/>
    <property type="match status" value="1"/>
</dbReference>
<evidence type="ECO:0000259" key="6">
    <source>
        <dbReference type="Pfam" id="PF00107"/>
    </source>
</evidence>
<protein>
    <submittedName>
        <fullName evidence="7">Oxidoreductase, zinc-binding dehydrogenase family protein</fullName>
    </submittedName>
</protein>
<keyword evidence="8" id="KW-1185">Reference proteome</keyword>
<keyword evidence="3" id="KW-0479">Metal-binding</keyword>
<dbReference type="InterPro" id="IPR036291">
    <property type="entry name" value="NAD(P)-bd_dom_sf"/>
</dbReference>
<dbReference type="PANTHER" id="PTHR43350">
    <property type="entry name" value="NAD-DEPENDENT ALCOHOL DEHYDROGENASE"/>
    <property type="match status" value="1"/>
</dbReference>
<dbReference type="Gene3D" id="3.40.50.720">
    <property type="entry name" value="NAD(P)-binding Rossmann-like Domain"/>
    <property type="match status" value="1"/>
</dbReference>
<reference evidence="7" key="1">
    <citation type="submission" date="2010-08" db="EMBL/GenBank/DDBJ databases">
        <authorList>
            <person name="Weinstock G."/>
            <person name="Sodergren E."/>
            <person name="Clifton S."/>
            <person name="Fulton L."/>
            <person name="Fulton B."/>
            <person name="Courtney L."/>
            <person name="Fronick C."/>
            <person name="Harrison M."/>
            <person name="Strong C."/>
            <person name="Farmer C."/>
            <person name="Delahaunty K."/>
            <person name="Markovic C."/>
            <person name="Hall O."/>
            <person name="Minx P."/>
            <person name="Tomlinson C."/>
            <person name="Mitreva M."/>
            <person name="Hou S."/>
            <person name="Chen J."/>
            <person name="Wollam A."/>
            <person name="Pepin K.H."/>
            <person name="Johnson M."/>
            <person name="Bhonagiri V."/>
            <person name="Zhang X."/>
            <person name="Suruliraj S."/>
            <person name="Warren W."/>
            <person name="Chinwalla A."/>
            <person name="Mardis E.R."/>
            <person name="Wilson R.K."/>
        </authorList>
    </citation>
    <scope>NUCLEOTIDE SEQUENCE [LARGE SCALE GENOMIC DNA]</scope>
    <source>
        <strain evidence="7">HL044PA1</strain>
    </source>
</reference>
<gene>
    <name evidence="7" type="ORF">HMPREF9607_01190</name>
</gene>
<evidence type="ECO:0000313" key="8">
    <source>
        <dbReference type="Proteomes" id="UP000003179"/>
    </source>
</evidence>
<dbReference type="Proteomes" id="UP000003179">
    <property type="component" value="Unassembled WGS sequence"/>
</dbReference>
<name>A0ABP2K9F6_9ACTN</name>